<dbReference type="Pfam" id="PF05425">
    <property type="entry name" value="CopD"/>
    <property type="match status" value="1"/>
</dbReference>
<keyword evidence="8 9" id="KW-0472">Membrane</keyword>
<dbReference type="PANTHER" id="PTHR34820:SF4">
    <property type="entry name" value="INNER MEMBRANE PROTEIN YEBZ"/>
    <property type="match status" value="1"/>
</dbReference>
<dbReference type="Gene3D" id="2.60.40.1220">
    <property type="match status" value="2"/>
</dbReference>
<comment type="subcellular location">
    <subcellularLocation>
        <location evidence="1">Cell membrane</location>
        <topology evidence="1">Multi-pass membrane protein</topology>
    </subcellularLocation>
</comment>
<dbReference type="InterPro" id="IPR007348">
    <property type="entry name" value="CopC_dom"/>
</dbReference>
<dbReference type="InterPro" id="IPR014755">
    <property type="entry name" value="Cu-Rt/internalin_Ig-like"/>
</dbReference>
<dbReference type="PANTHER" id="PTHR34820">
    <property type="entry name" value="INNER MEMBRANE PROTEIN YEBZ"/>
    <property type="match status" value="1"/>
</dbReference>
<evidence type="ECO:0000256" key="5">
    <source>
        <dbReference type="ARBA" id="ARBA00022729"/>
    </source>
</evidence>
<evidence type="ECO:0000256" key="9">
    <source>
        <dbReference type="SAM" id="Phobius"/>
    </source>
</evidence>
<evidence type="ECO:0000256" key="8">
    <source>
        <dbReference type="ARBA" id="ARBA00023136"/>
    </source>
</evidence>
<evidence type="ECO:0000256" key="3">
    <source>
        <dbReference type="ARBA" id="ARBA00022692"/>
    </source>
</evidence>
<keyword evidence="3 9" id="KW-0812">Transmembrane</keyword>
<dbReference type="Pfam" id="PF04234">
    <property type="entry name" value="CopC"/>
    <property type="match status" value="2"/>
</dbReference>
<dbReference type="AlphaFoldDB" id="A0A8X8I2P5"/>
<dbReference type="GO" id="GO:0006825">
    <property type="term" value="P:copper ion transport"/>
    <property type="evidence" value="ECO:0007669"/>
    <property type="project" value="InterPro"/>
</dbReference>
<gene>
    <name evidence="12" type="ORF">HUR95_13155</name>
</gene>
<evidence type="ECO:0000256" key="6">
    <source>
        <dbReference type="ARBA" id="ARBA00022989"/>
    </source>
</evidence>
<feature type="domain" description="CopC" evidence="10">
    <location>
        <begin position="149"/>
        <end position="229"/>
    </location>
</feature>
<evidence type="ECO:0000313" key="12">
    <source>
        <dbReference type="EMBL" id="QZT33231.1"/>
    </source>
</evidence>
<dbReference type="KEGG" id="cthu:HUR95_13155"/>
<feature type="transmembrane region" description="Helical" evidence="9">
    <location>
        <begin position="473"/>
        <end position="489"/>
    </location>
</feature>
<feature type="domain" description="Copper resistance protein D" evidence="11">
    <location>
        <begin position="429"/>
        <end position="526"/>
    </location>
</feature>
<dbReference type="SUPFAM" id="SSF81296">
    <property type="entry name" value="E set domains"/>
    <property type="match status" value="2"/>
</dbReference>
<feature type="transmembrane region" description="Helical" evidence="9">
    <location>
        <begin position="509"/>
        <end position="527"/>
    </location>
</feature>
<evidence type="ECO:0000259" key="11">
    <source>
        <dbReference type="Pfam" id="PF05425"/>
    </source>
</evidence>
<dbReference type="EMBL" id="CP082237">
    <property type="protein sequence ID" value="QZT33231.1"/>
    <property type="molecule type" value="Genomic_DNA"/>
</dbReference>
<evidence type="ECO:0000256" key="1">
    <source>
        <dbReference type="ARBA" id="ARBA00004651"/>
    </source>
</evidence>
<dbReference type="GO" id="GO:0005886">
    <property type="term" value="C:plasma membrane"/>
    <property type="evidence" value="ECO:0007669"/>
    <property type="project" value="UniProtKB-SubCell"/>
</dbReference>
<dbReference type="GO" id="GO:0005507">
    <property type="term" value="F:copper ion binding"/>
    <property type="evidence" value="ECO:0007669"/>
    <property type="project" value="InterPro"/>
</dbReference>
<keyword evidence="5" id="KW-0732">Signal</keyword>
<dbReference type="InterPro" id="IPR008457">
    <property type="entry name" value="Cu-R_CopD_dom"/>
</dbReference>
<evidence type="ECO:0000256" key="4">
    <source>
        <dbReference type="ARBA" id="ARBA00022723"/>
    </source>
</evidence>
<feature type="transmembrane region" description="Helical" evidence="9">
    <location>
        <begin position="304"/>
        <end position="321"/>
    </location>
</feature>
<evidence type="ECO:0000256" key="7">
    <source>
        <dbReference type="ARBA" id="ARBA00023008"/>
    </source>
</evidence>
<reference evidence="12 13" key="1">
    <citation type="journal article" date="2020" name="Extremophiles">
        <title>Genomic analysis of Caldalkalibacillus thermarum TA2.A1 reveals aerobic alkaliphilic metabolism and evolutionary hallmarks linking alkaliphilic bacteria and plant life.</title>
        <authorList>
            <person name="de Jong S.I."/>
            <person name="van den Broek M.A."/>
            <person name="Merkel A.Y."/>
            <person name="de la Torre Cortes P."/>
            <person name="Kalamorz F."/>
            <person name="Cook G.M."/>
            <person name="van Loosdrecht M.C.M."/>
            <person name="McMillan D.G.G."/>
        </authorList>
    </citation>
    <scope>NUCLEOTIDE SEQUENCE [LARGE SCALE GENOMIC DNA]</scope>
    <source>
        <strain evidence="12 13">TA2.A1</strain>
    </source>
</reference>
<keyword evidence="2" id="KW-1003">Cell membrane</keyword>
<evidence type="ECO:0000259" key="10">
    <source>
        <dbReference type="Pfam" id="PF04234"/>
    </source>
</evidence>
<dbReference type="GO" id="GO:0046688">
    <property type="term" value="P:response to copper ion"/>
    <property type="evidence" value="ECO:0007669"/>
    <property type="project" value="InterPro"/>
</dbReference>
<dbReference type="Proteomes" id="UP000825179">
    <property type="component" value="Chromosome"/>
</dbReference>
<feature type="transmembrane region" description="Helical" evidence="9">
    <location>
        <begin position="341"/>
        <end position="358"/>
    </location>
</feature>
<organism evidence="12 13">
    <name type="scientific">Caldalkalibacillus thermarum (strain TA2.A1)</name>
    <dbReference type="NCBI Taxonomy" id="986075"/>
    <lineage>
        <taxon>Bacteria</taxon>
        <taxon>Bacillati</taxon>
        <taxon>Bacillota</taxon>
        <taxon>Bacilli</taxon>
        <taxon>Bacillales</taxon>
        <taxon>Bacillaceae</taxon>
        <taxon>Caldalkalibacillus</taxon>
    </lineage>
</organism>
<proteinExistence type="predicted"/>
<feature type="transmembrane region" description="Helical" evidence="9">
    <location>
        <begin position="269"/>
        <end position="292"/>
    </location>
</feature>
<keyword evidence="13" id="KW-1185">Reference proteome</keyword>
<sequence length="649" mass="73881">MHITNNWNWSVKRSGLTFIFVLLAIMFFFFAPLSVDAHTTIEKSFPEAGDSLEESPSMIDIWFLDSVEIHSGSFKVTDQDGREFETGQPFVNEKDRRQVTVPIKEDLPPSRYTVRIDVIAPDGHPLTESYQFEVEEPEISEEDMFRDLRLEKSNPEDGVILSSSPDKIELWSTQPAEITAFGLFDDKDEVVRTSEPLVDPENPKHFIIEVEEELNKGTYTINWYAQIGDKSKNGIFYFAIDEVTSLVSAERGSTGLPSLSFGSVGGKQWAHWLAFLGLLTLFGGTWFDVVIAKKKGNQTRWKKVTLYLYGLSMLGLFLLLIERRVEFSHLIWTDFISLRFTWLTGLQMVLLTVAYWFVRKWNKPYLILLGLTVLLWTLTGHSASLRYGGVLGVGVDALHLLGVSIWFGGLFALFIMTPKEEAVSWLKEAGKSFSRWAFWSMIIIILTGIWMTLEYVPTFTLESLLASEWGTMLWVKTVLVIGIIVLAYGQRRSIKRMSSTRVRSFFTRFKMELIFGALILMAAAVLIDLEPSAAEQGVYPQKAVQGDMEVTVEIDPFQIGRNDITIRFENEPELKQVKASFFMFPSWRMENNAFPLGDGEYRLTGNFLHGAGTIYMEVEAIQANGETSIFPFRIQVPGDMPESLREYAR</sequence>
<keyword evidence="7" id="KW-0186">Copper</keyword>
<keyword evidence="4" id="KW-0479">Metal-binding</keyword>
<feature type="transmembrane region" description="Helical" evidence="9">
    <location>
        <begin position="436"/>
        <end position="453"/>
    </location>
</feature>
<dbReference type="GO" id="GO:0042597">
    <property type="term" value="C:periplasmic space"/>
    <property type="evidence" value="ECO:0007669"/>
    <property type="project" value="InterPro"/>
</dbReference>
<evidence type="ECO:0000256" key="2">
    <source>
        <dbReference type="ARBA" id="ARBA00022475"/>
    </source>
</evidence>
<dbReference type="InterPro" id="IPR032694">
    <property type="entry name" value="CopC/D"/>
</dbReference>
<accession>A0A8X8I2P5</accession>
<dbReference type="InterPro" id="IPR014756">
    <property type="entry name" value="Ig_E-set"/>
</dbReference>
<feature type="domain" description="CopC" evidence="10">
    <location>
        <begin position="38"/>
        <end position="134"/>
    </location>
</feature>
<evidence type="ECO:0000313" key="13">
    <source>
        <dbReference type="Proteomes" id="UP000825179"/>
    </source>
</evidence>
<name>A0A8X8I2P5_CALTT</name>
<protein>
    <submittedName>
        <fullName evidence="12">Copper resistance protein CopC</fullName>
    </submittedName>
</protein>
<feature type="transmembrane region" description="Helical" evidence="9">
    <location>
        <begin position="397"/>
        <end position="415"/>
    </location>
</feature>
<feature type="transmembrane region" description="Helical" evidence="9">
    <location>
        <begin position="365"/>
        <end position="385"/>
    </location>
</feature>
<keyword evidence="6 9" id="KW-1133">Transmembrane helix</keyword>